<keyword evidence="3" id="KW-1185">Reference proteome</keyword>
<keyword evidence="1" id="KW-0238">DNA-binding</keyword>
<dbReference type="SUPFAM" id="SSF46785">
    <property type="entry name" value="Winged helix' DNA-binding domain"/>
    <property type="match status" value="1"/>
</dbReference>
<comment type="caution">
    <text evidence="2">The sequence shown here is derived from an EMBL/GenBank/DDBJ whole genome shotgun (WGS) entry which is preliminary data.</text>
</comment>
<sequence>MRLTRYTDYGLRILIYLSLKPDGLSTVPEIAGCYGISEHHLTKIVGELAHLGHIRTVRGRNGGFELIQKPQEINIGRLVRALEDNFDLVECFQASGNTCPLTACCPLGGILGEAMNAFLLVLERYTLADIIVPASPMARALNLGVPSLSP</sequence>
<dbReference type="GO" id="GO:0005829">
    <property type="term" value="C:cytosol"/>
    <property type="evidence" value="ECO:0007669"/>
    <property type="project" value="TreeGrafter"/>
</dbReference>
<evidence type="ECO:0008006" key="4">
    <source>
        <dbReference type="Google" id="ProtNLM"/>
    </source>
</evidence>
<evidence type="ECO:0000313" key="2">
    <source>
        <dbReference type="EMBL" id="KJV09872.1"/>
    </source>
</evidence>
<dbReference type="GO" id="GO:0003700">
    <property type="term" value="F:DNA-binding transcription factor activity"/>
    <property type="evidence" value="ECO:0007669"/>
    <property type="project" value="TreeGrafter"/>
</dbReference>
<dbReference type="Gene3D" id="1.10.10.10">
    <property type="entry name" value="Winged helix-like DNA-binding domain superfamily/Winged helix DNA-binding domain"/>
    <property type="match status" value="1"/>
</dbReference>
<dbReference type="NCBIfam" id="TIGR00738">
    <property type="entry name" value="rrf2_super"/>
    <property type="match status" value="1"/>
</dbReference>
<dbReference type="InterPro" id="IPR036388">
    <property type="entry name" value="WH-like_DNA-bd_sf"/>
</dbReference>
<dbReference type="Pfam" id="PF02082">
    <property type="entry name" value="Rrf2"/>
    <property type="match status" value="1"/>
</dbReference>
<dbReference type="PANTHER" id="PTHR33221:SF4">
    <property type="entry name" value="HTH-TYPE TRANSCRIPTIONAL REPRESSOR NSRR"/>
    <property type="match status" value="1"/>
</dbReference>
<proteinExistence type="predicted"/>
<dbReference type="RefSeq" id="WP_045775498.1">
    <property type="nucleotide sequence ID" value="NZ_LAJY01000197.1"/>
</dbReference>
<dbReference type="AlphaFoldDB" id="A0A0F3ITC1"/>
<evidence type="ECO:0000256" key="1">
    <source>
        <dbReference type="ARBA" id="ARBA00023125"/>
    </source>
</evidence>
<protein>
    <recommendedName>
        <fullName evidence="4">Rrf2 family transcriptional regulator</fullName>
    </recommendedName>
</protein>
<accession>A0A0F3ITC1</accession>
<dbReference type="InterPro" id="IPR000944">
    <property type="entry name" value="Tscrpt_reg_Rrf2"/>
</dbReference>
<dbReference type="OrthoDB" id="9795923at2"/>
<dbReference type="Proteomes" id="UP000033774">
    <property type="component" value="Unassembled WGS sequence"/>
</dbReference>
<dbReference type="EMBL" id="LAJY01000197">
    <property type="protein sequence ID" value="KJV09872.1"/>
    <property type="molecule type" value="Genomic_DNA"/>
</dbReference>
<dbReference type="PATRIC" id="fig|552518.3.peg.994"/>
<organism evidence="2 3">
    <name type="scientific">Elstera litoralis</name>
    <dbReference type="NCBI Taxonomy" id="552518"/>
    <lineage>
        <taxon>Bacteria</taxon>
        <taxon>Pseudomonadati</taxon>
        <taxon>Pseudomonadota</taxon>
        <taxon>Alphaproteobacteria</taxon>
        <taxon>Rhodospirillales</taxon>
        <taxon>Rhodospirillaceae</taxon>
        <taxon>Elstera</taxon>
    </lineage>
</organism>
<name>A0A0F3ITC1_9PROT</name>
<dbReference type="InterPro" id="IPR036390">
    <property type="entry name" value="WH_DNA-bd_sf"/>
</dbReference>
<reference evidence="2 3" key="1">
    <citation type="submission" date="2015-03" db="EMBL/GenBank/DDBJ databases">
        <title>Draft genome sequence of Elstera litoralis.</title>
        <authorList>
            <person name="Rahalkar M.C."/>
            <person name="Dhakephalkar P.K."/>
            <person name="Pore S.D."/>
            <person name="Arora P."/>
            <person name="Kapse N.G."/>
            <person name="Pandit P.S."/>
        </authorList>
    </citation>
    <scope>NUCLEOTIDE SEQUENCE [LARGE SCALE GENOMIC DNA]</scope>
    <source>
        <strain evidence="2 3">Dia-1</strain>
    </source>
</reference>
<evidence type="ECO:0000313" key="3">
    <source>
        <dbReference type="Proteomes" id="UP000033774"/>
    </source>
</evidence>
<gene>
    <name evidence="2" type="ORF">VZ95_08675</name>
</gene>
<dbReference type="PROSITE" id="PS51197">
    <property type="entry name" value="HTH_RRF2_2"/>
    <property type="match status" value="1"/>
</dbReference>
<dbReference type="PANTHER" id="PTHR33221">
    <property type="entry name" value="WINGED HELIX-TURN-HELIX TRANSCRIPTIONAL REGULATOR, RRF2 FAMILY"/>
    <property type="match status" value="1"/>
</dbReference>
<dbReference type="GO" id="GO:0003677">
    <property type="term" value="F:DNA binding"/>
    <property type="evidence" value="ECO:0007669"/>
    <property type="project" value="UniProtKB-KW"/>
</dbReference>